<keyword evidence="2" id="KW-1185">Reference proteome</keyword>
<dbReference type="AlphaFoldDB" id="A0A3N4PBB4"/>
<dbReference type="EMBL" id="RPDH01000003">
    <property type="protein sequence ID" value="RPE05526.1"/>
    <property type="molecule type" value="Genomic_DNA"/>
</dbReference>
<proteinExistence type="predicted"/>
<reference evidence="1 2" key="1">
    <citation type="submission" date="2018-11" db="EMBL/GenBank/DDBJ databases">
        <title>Chitinophaga lutea sp.nov., isolate from arsenic contaminated soil.</title>
        <authorList>
            <person name="Zong Y."/>
        </authorList>
    </citation>
    <scope>NUCLEOTIDE SEQUENCE [LARGE SCALE GENOMIC DNA]</scope>
    <source>
        <strain evidence="1 2">ZY74</strain>
    </source>
</reference>
<comment type="caution">
    <text evidence="1">The sequence shown here is derived from an EMBL/GenBank/DDBJ whole genome shotgun (WGS) entry which is preliminary data.</text>
</comment>
<accession>A0A3N4PBB4</accession>
<organism evidence="1 2">
    <name type="scientific">Chitinophaga lutea</name>
    <dbReference type="NCBI Taxonomy" id="2488634"/>
    <lineage>
        <taxon>Bacteria</taxon>
        <taxon>Pseudomonadati</taxon>
        <taxon>Bacteroidota</taxon>
        <taxon>Chitinophagia</taxon>
        <taxon>Chitinophagales</taxon>
        <taxon>Chitinophagaceae</taxon>
        <taxon>Chitinophaga</taxon>
    </lineage>
</organism>
<protein>
    <submittedName>
        <fullName evidence="1">Uncharacterized protein</fullName>
    </submittedName>
</protein>
<name>A0A3N4PBB4_9BACT</name>
<evidence type="ECO:0000313" key="2">
    <source>
        <dbReference type="Proteomes" id="UP000278351"/>
    </source>
</evidence>
<gene>
    <name evidence="1" type="ORF">EGT74_24390</name>
</gene>
<sequence length="72" mass="8795">MIDRGQQFKIITGYTQRDGKDYPIQLDLEIWSKDEGCAEWLVWCMRYTCKELAQFAEKEEWHRPFKFKPTFN</sequence>
<evidence type="ECO:0000313" key="1">
    <source>
        <dbReference type="EMBL" id="RPE05526.1"/>
    </source>
</evidence>
<dbReference type="Proteomes" id="UP000278351">
    <property type="component" value="Unassembled WGS sequence"/>
</dbReference>